<dbReference type="GO" id="GO:0046872">
    <property type="term" value="F:metal ion binding"/>
    <property type="evidence" value="ECO:0007669"/>
    <property type="project" value="UniProtKB-KW"/>
</dbReference>
<feature type="domain" description="Cytochrome c" evidence="10">
    <location>
        <begin position="70"/>
        <end position="179"/>
    </location>
</feature>
<feature type="binding site" description="covalent" evidence="9">
    <location>
        <position position="86"/>
    </location>
    <ligand>
        <name>heme c</name>
        <dbReference type="ChEBI" id="CHEBI:61717"/>
    </ligand>
</feature>
<evidence type="ECO:0000256" key="7">
    <source>
        <dbReference type="ARBA" id="ARBA00023004"/>
    </source>
</evidence>
<name>A0A4Q2J067_9SPHN</name>
<sequence length="288" mass="31861">MISSLFRLALRNLNILIGLAFAGVLMLALITTVYGLITEPAAPTAEHEFHREHKPLKLASDGPFGQFDRQQLQRGFQVYKEVCAACHSLRLVAFRNLEDLGYNEAEVKAIATQWAIQQPSINPETGETATRANIPSDRFPLAFANDVAARAANNNAIPPDLSLITKAREGGAAYIYSLLTGYQNQPAELVHEFPGAKTPEGLHYNPYFPNLNIAMPPPLTSNDQVTYQDGTRATIDQMAKDVSAFLVWTAEPNLETRHQAGLATILFLLIFTLLTFGAYRNIWRGVKH</sequence>
<dbReference type="GO" id="GO:0020037">
    <property type="term" value="F:heme binding"/>
    <property type="evidence" value="ECO:0007669"/>
    <property type="project" value="InterPro"/>
</dbReference>
<dbReference type="AlphaFoldDB" id="A0A4Q2J067"/>
<comment type="cofactor">
    <cofactor evidence="9">
        <name>heme c</name>
        <dbReference type="ChEBI" id="CHEBI:61717"/>
    </cofactor>
    <text evidence="9">Binds 1 heme c group covalently per subunit.</text>
</comment>
<dbReference type="InterPro" id="IPR036909">
    <property type="entry name" value="Cyt_c-like_dom_sf"/>
</dbReference>
<keyword evidence="4" id="KW-0812">Transmembrane</keyword>
<dbReference type="InterPro" id="IPR002326">
    <property type="entry name" value="Cyt_c1"/>
</dbReference>
<evidence type="ECO:0000256" key="2">
    <source>
        <dbReference type="ARBA" id="ARBA00016165"/>
    </source>
</evidence>
<evidence type="ECO:0000256" key="8">
    <source>
        <dbReference type="ARBA" id="ARBA00023136"/>
    </source>
</evidence>
<dbReference type="Gene3D" id="1.10.760.10">
    <property type="entry name" value="Cytochrome c-like domain"/>
    <property type="match status" value="1"/>
</dbReference>
<evidence type="ECO:0000313" key="12">
    <source>
        <dbReference type="Proteomes" id="UP000292347"/>
    </source>
</evidence>
<keyword evidence="8" id="KW-0472">Membrane</keyword>
<dbReference type="Pfam" id="PF02167">
    <property type="entry name" value="Cytochrom_C1"/>
    <property type="match status" value="1"/>
</dbReference>
<organism evidence="11 12">
    <name type="scientific">Sphingomonas desiccabilis</name>
    <dbReference type="NCBI Taxonomy" id="429134"/>
    <lineage>
        <taxon>Bacteria</taxon>
        <taxon>Pseudomonadati</taxon>
        <taxon>Pseudomonadota</taxon>
        <taxon>Alphaproteobacteria</taxon>
        <taxon>Sphingomonadales</taxon>
        <taxon>Sphingomonadaceae</taxon>
        <taxon>Sphingomonas</taxon>
    </lineage>
</organism>
<evidence type="ECO:0000256" key="6">
    <source>
        <dbReference type="ARBA" id="ARBA00022989"/>
    </source>
</evidence>
<gene>
    <name evidence="11" type="ORF">EO081_02895</name>
</gene>
<keyword evidence="7 9" id="KW-0408">Iron</keyword>
<evidence type="ECO:0000313" key="11">
    <source>
        <dbReference type="EMBL" id="RXZ34642.1"/>
    </source>
</evidence>
<dbReference type="PROSITE" id="PS51007">
    <property type="entry name" value="CYTC"/>
    <property type="match status" value="1"/>
</dbReference>
<reference evidence="11 12" key="1">
    <citation type="submission" date="2019-01" db="EMBL/GenBank/DDBJ databases">
        <title>Sphingomonas mucosissima sp. nov. and Sphingomonas desiccabilis sp. nov., from biological soil crusts in the Colorado Plateau, USA.</title>
        <authorList>
            <person name="Zhu D."/>
        </authorList>
    </citation>
    <scope>NUCLEOTIDE SEQUENCE [LARGE SCALE GENOMIC DNA]</scope>
    <source>
        <strain evidence="11 12">CP1D</strain>
    </source>
</reference>
<keyword evidence="12" id="KW-1185">Reference proteome</keyword>
<feature type="binding site" description="covalent" evidence="9">
    <location>
        <position position="215"/>
    </location>
    <ligand>
        <name>heme c</name>
        <dbReference type="ChEBI" id="CHEBI:61717"/>
    </ligand>
</feature>
<protein>
    <recommendedName>
        <fullName evidence="2">Cytochrome c1</fullName>
    </recommendedName>
</protein>
<evidence type="ECO:0000256" key="5">
    <source>
        <dbReference type="ARBA" id="ARBA00022723"/>
    </source>
</evidence>
<feature type="binding site" description="covalent" evidence="9">
    <location>
        <position position="87"/>
    </location>
    <ligand>
        <name>heme c</name>
        <dbReference type="ChEBI" id="CHEBI:61717"/>
    </ligand>
</feature>
<keyword evidence="3 9" id="KW-0349">Heme</keyword>
<dbReference type="OrthoDB" id="9808471at2"/>
<accession>A0A4Q2J067</accession>
<dbReference type="PANTHER" id="PTHR10266">
    <property type="entry name" value="CYTOCHROME C1"/>
    <property type="match status" value="1"/>
</dbReference>
<evidence type="ECO:0000259" key="10">
    <source>
        <dbReference type="PROSITE" id="PS51007"/>
    </source>
</evidence>
<comment type="caution">
    <text evidence="11">The sequence shown here is derived from an EMBL/GenBank/DDBJ whole genome shotgun (WGS) entry which is preliminary data.</text>
</comment>
<evidence type="ECO:0000256" key="4">
    <source>
        <dbReference type="ARBA" id="ARBA00022692"/>
    </source>
</evidence>
<comment type="subcellular location">
    <subcellularLocation>
        <location evidence="1">Membrane</location>
    </subcellularLocation>
</comment>
<dbReference type="InterPro" id="IPR009056">
    <property type="entry name" value="Cyt_c-like_dom"/>
</dbReference>
<evidence type="ECO:0000256" key="9">
    <source>
        <dbReference type="PIRSR" id="PIRSR602326-1"/>
    </source>
</evidence>
<dbReference type="EMBL" id="SDPT01000001">
    <property type="protein sequence ID" value="RXZ34642.1"/>
    <property type="molecule type" value="Genomic_DNA"/>
</dbReference>
<dbReference type="PRINTS" id="PR00603">
    <property type="entry name" value="CYTOCHROMEC1"/>
</dbReference>
<dbReference type="PANTHER" id="PTHR10266:SF3">
    <property type="entry name" value="CYTOCHROME C1, HEME PROTEIN, MITOCHONDRIAL"/>
    <property type="match status" value="1"/>
</dbReference>
<evidence type="ECO:0000256" key="3">
    <source>
        <dbReference type="ARBA" id="ARBA00022617"/>
    </source>
</evidence>
<evidence type="ECO:0000256" key="1">
    <source>
        <dbReference type="ARBA" id="ARBA00004370"/>
    </source>
</evidence>
<dbReference type="GO" id="GO:0009055">
    <property type="term" value="F:electron transfer activity"/>
    <property type="evidence" value="ECO:0007669"/>
    <property type="project" value="InterPro"/>
</dbReference>
<keyword evidence="6" id="KW-1133">Transmembrane helix</keyword>
<dbReference type="Gene3D" id="1.20.5.100">
    <property type="entry name" value="Cytochrome c1, transmembrane anchor, C-terminal"/>
    <property type="match status" value="1"/>
</dbReference>
<dbReference type="GO" id="GO:0016020">
    <property type="term" value="C:membrane"/>
    <property type="evidence" value="ECO:0007669"/>
    <property type="project" value="UniProtKB-SubCell"/>
</dbReference>
<dbReference type="RefSeq" id="WP_129340428.1">
    <property type="nucleotide sequence ID" value="NZ_JACIDD010000001.1"/>
</dbReference>
<dbReference type="SUPFAM" id="SSF46626">
    <property type="entry name" value="Cytochrome c"/>
    <property type="match status" value="1"/>
</dbReference>
<feature type="binding site" description="covalent" evidence="9">
    <location>
        <position position="83"/>
    </location>
    <ligand>
        <name>heme c</name>
        <dbReference type="ChEBI" id="CHEBI:61717"/>
    </ligand>
</feature>
<keyword evidence="5 9" id="KW-0479">Metal-binding</keyword>
<proteinExistence type="predicted"/>
<dbReference type="Proteomes" id="UP000292347">
    <property type="component" value="Unassembled WGS sequence"/>
</dbReference>